<evidence type="ECO:0000256" key="1">
    <source>
        <dbReference type="ARBA" id="ARBA00004651"/>
    </source>
</evidence>
<dbReference type="PROSITE" id="PS50262">
    <property type="entry name" value="G_PROTEIN_RECEP_F1_2"/>
    <property type="match status" value="1"/>
</dbReference>
<organism evidence="8 9">
    <name type="scientific">Porites lobata</name>
    <dbReference type="NCBI Taxonomy" id="104759"/>
    <lineage>
        <taxon>Eukaryota</taxon>
        <taxon>Metazoa</taxon>
        <taxon>Cnidaria</taxon>
        <taxon>Anthozoa</taxon>
        <taxon>Hexacorallia</taxon>
        <taxon>Scleractinia</taxon>
        <taxon>Fungiina</taxon>
        <taxon>Poritidae</taxon>
        <taxon>Porites</taxon>
    </lineage>
</organism>
<feature type="transmembrane region" description="Helical" evidence="6">
    <location>
        <begin position="66"/>
        <end position="89"/>
    </location>
</feature>
<dbReference type="PRINTS" id="PR00237">
    <property type="entry name" value="GPCRRHODOPSN"/>
</dbReference>
<feature type="transmembrane region" description="Helical" evidence="6">
    <location>
        <begin position="262"/>
        <end position="288"/>
    </location>
</feature>
<keyword evidence="9" id="KW-1185">Reference proteome</keyword>
<keyword evidence="2" id="KW-1003">Cell membrane</keyword>
<protein>
    <recommendedName>
        <fullName evidence="7">G-protein coupled receptors family 1 profile domain-containing protein</fullName>
    </recommendedName>
</protein>
<dbReference type="PANTHER" id="PTHR22750">
    <property type="entry name" value="G-PROTEIN COUPLED RECEPTOR"/>
    <property type="match status" value="1"/>
</dbReference>
<keyword evidence="3 6" id="KW-0812">Transmembrane</keyword>
<feature type="transmembrane region" description="Helical" evidence="6">
    <location>
        <begin position="101"/>
        <end position="130"/>
    </location>
</feature>
<dbReference type="CDD" id="cd00637">
    <property type="entry name" value="7tm_classA_rhodopsin-like"/>
    <property type="match status" value="1"/>
</dbReference>
<evidence type="ECO:0000256" key="5">
    <source>
        <dbReference type="ARBA" id="ARBA00023136"/>
    </source>
</evidence>
<dbReference type="Proteomes" id="UP001159405">
    <property type="component" value="Unassembled WGS sequence"/>
</dbReference>
<dbReference type="SUPFAM" id="SSF81321">
    <property type="entry name" value="Family A G protein-coupled receptor-like"/>
    <property type="match status" value="1"/>
</dbReference>
<dbReference type="InterPro" id="IPR000276">
    <property type="entry name" value="GPCR_Rhodpsn"/>
</dbReference>
<feature type="transmembrane region" description="Helical" evidence="6">
    <location>
        <begin position="235"/>
        <end position="256"/>
    </location>
</feature>
<dbReference type="Gene3D" id="1.20.1070.10">
    <property type="entry name" value="Rhodopsin 7-helix transmembrane proteins"/>
    <property type="match status" value="1"/>
</dbReference>
<feature type="transmembrane region" description="Helical" evidence="6">
    <location>
        <begin position="176"/>
        <end position="198"/>
    </location>
</feature>
<proteinExistence type="predicted"/>
<feature type="transmembrane region" description="Helical" evidence="6">
    <location>
        <begin position="23"/>
        <end position="45"/>
    </location>
</feature>
<evidence type="ECO:0000259" key="7">
    <source>
        <dbReference type="PROSITE" id="PS50262"/>
    </source>
</evidence>
<gene>
    <name evidence="8" type="ORF">PLOB_00000907</name>
</gene>
<evidence type="ECO:0000313" key="8">
    <source>
        <dbReference type="EMBL" id="CAH3042391.1"/>
    </source>
</evidence>
<dbReference type="InterPro" id="IPR017452">
    <property type="entry name" value="GPCR_Rhodpsn_7TM"/>
</dbReference>
<keyword evidence="4 6" id="KW-1133">Transmembrane helix</keyword>
<dbReference type="Pfam" id="PF00001">
    <property type="entry name" value="7tm_1"/>
    <property type="match status" value="1"/>
</dbReference>
<comment type="subcellular location">
    <subcellularLocation>
        <location evidence="1">Cell membrane</location>
        <topology evidence="1">Multi-pass membrane protein</topology>
    </subcellularLocation>
</comment>
<name>A0ABN8N8E6_9CNID</name>
<comment type="caution">
    <text evidence="8">The sequence shown here is derived from an EMBL/GenBank/DDBJ whole genome shotgun (WGS) entry which is preliminary data.</text>
</comment>
<reference evidence="8 9" key="1">
    <citation type="submission" date="2022-05" db="EMBL/GenBank/DDBJ databases">
        <authorList>
            <consortium name="Genoscope - CEA"/>
            <person name="William W."/>
        </authorList>
    </citation>
    <scope>NUCLEOTIDE SEQUENCE [LARGE SCALE GENOMIC DNA]</scope>
</reference>
<evidence type="ECO:0000256" key="3">
    <source>
        <dbReference type="ARBA" id="ARBA00022692"/>
    </source>
</evidence>
<evidence type="ECO:0000256" key="4">
    <source>
        <dbReference type="ARBA" id="ARBA00022989"/>
    </source>
</evidence>
<evidence type="ECO:0000313" key="9">
    <source>
        <dbReference type="Proteomes" id="UP001159405"/>
    </source>
</evidence>
<feature type="domain" description="G-protein coupled receptors family 1 profile" evidence="7">
    <location>
        <begin position="41"/>
        <end position="286"/>
    </location>
</feature>
<sequence length="308" mass="35051">MGALFCNQKLEEYHVLLHRHRPVLMAFCVLNLGFAVLATVENVLVIHALRSSSTLPGNLKKMFLSLAFSDFAVGLLGQSMLGIITAIMLKMTANGNYDLDFLCPTLITVCYSVIYFLTCVSFFSIIAITVDRLLVIFLHLRYHELVTSKRVIFTLASLWMACGVATFIFTQLPNHQIIFVAVIEIFGLLVATTAYIYIYRVIRSLTATVHPQREHQPHDHEQNSNRERKSASSAFLVYIVFLACFLPNFCCIMLLTSNRSKVSFILANHISGFLVLLNSSLNPLIYCWRYREIRQIVKNSVKKLIFIR</sequence>
<accession>A0ABN8N8E6</accession>
<evidence type="ECO:0000256" key="2">
    <source>
        <dbReference type="ARBA" id="ARBA00022475"/>
    </source>
</evidence>
<feature type="transmembrane region" description="Helical" evidence="6">
    <location>
        <begin position="151"/>
        <end position="170"/>
    </location>
</feature>
<evidence type="ECO:0000256" key="6">
    <source>
        <dbReference type="SAM" id="Phobius"/>
    </source>
</evidence>
<keyword evidence="5 6" id="KW-0472">Membrane</keyword>
<dbReference type="EMBL" id="CALNXK010000010">
    <property type="protein sequence ID" value="CAH3042391.1"/>
    <property type="molecule type" value="Genomic_DNA"/>
</dbReference>